<dbReference type="Gene3D" id="3.20.19.10">
    <property type="entry name" value="Aconitase, domain 4"/>
    <property type="match status" value="1"/>
</dbReference>
<comment type="caution">
    <text evidence="2">The sequence shown here is derived from an EMBL/GenBank/DDBJ whole genome shotgun (WGS) entry which is preliminary data.</text>
</comment>
<dbReference type="EMBL" id="BART01003506">
    <property type="protein sequence ID" value="GAG57591.1"/>
    <property type="molecule type" value="Genomic_DNA"/>
</dbReference>
<organism evidence="2">
    <name type="scientific">marine sediment metagenome</name>
    <dbReference type="NCBI Taxonomy" id="412755"/>
    <lineage>
        <taxon>unclassified sequences</taxon>
        <taxon>metagenomes</taxon>
        <taxon>ecological metagenomes</taxon>
    </lineage>
</organism>
<evidence type="ECO:0008006" key="3">
    <source>
        <dbReference type="Google" id="ProtNLM"/>
    </source>
</evidence>
<dbReference type="SUPFAM" id="SSF52016">
    <property type="entry name" value="LeuD/IlvD-like"/>
    <property type="match status" value="1"/>
</dbReference>
<keyword evidence="1" id="KW-0456">Lyase</keyword>
<dbReference type="PANTHER" id="PTHR43345">
    <property type="entry name" value="3-ISOPROPYLMALATE DEHYDRATASE SMALL SUBUNIT 2-RELATED-RELATED"/>
    <property type="match status" value="1"/>
</dbReference>
<dbReference type="InterPro" id="IPR050075">
    <property type="entry name" value="LeuD"/>
</dbReference>
<proteinExistence type="predicted"/>
<name>X1ABV8_9ZZZZ</name>
<dbReference type="InterPro" id="IPR015928">
    <property type="entry name" value="Aconitase/3IPM_dehydase_swvl"/>
</dbReference>
<dbReference type="GO" id="GO:0016829">
    <property type="term" value="F:lyase activity"/>
    <property type="evidence" value="ECO:0007669"/>
    <property type="project" value="UniProtKB-KW"/>
</dbReference>
<dbReference type="AlphaFoldDB" id="X1ABV8"/>
<protein>
    <recommendedName>
        <fullName evidence="3">Aconitase A/isopropylmalate dehydratase small subunit swivel domain-containing protein</fullName>
    </recommendedName>
</protein>
<evidence type="ECO:0000313" key="2">
    <source>
        <dbReference type="EMBL" id="GAG57591.1"/>
    </source>
</evidence>
<accession>X1ABV8</accession>
<reference evidence="2" key="1">
    <citation type="journal article" date="2014" name="Front. Microbiol.">
        <title>High frequency of phylogenetically diverse reductive dehalogenase-homologous genes in deep subseafloor sedimentary metagenomes.</title>
        <authorList>
            <person name="Kawai M."/>
            <person name="Futagami T."/>
            <person name="Toyoda A."/>
            <person name="Takaki Y."/>
            <person name="Nishi S."/>
            <person name="Hori S."/>
            <person name="Arai W."/>
            <person name="Tsubouchi T."/>
            <person name="Morono Y."/>
            <person name="Uchiyama I."/>
            <person name="Ito T."/>
            <person name="Fujiyama A."/>
            <person name="Inagaki F."/>
            <person name="Takami H."/>
        </authorList>
    </citation>
    <scope>NUCLEOTIDE SEQUENCE</scope>
    <source>
        <strain evidence="2">Expedition CK06-06</strain>
    </source>
</reference>
<evidence type="ECO:0000256" key="1">
    <source>
        <dbReference type="ARBA" id="ARBA00023239"/>
    </source>
</evidence>
<dbReference type="PANTHER" id="PTHR43345:SF2">
    <property type="entry name" value="3-ISOPROPYLMALATE DEHYDRATASE SMALL SUBUNIT 1"/>
    <property type="match status" value="1"/>
</dbReference>
<gene>
    <name evidence="2" type="ORF">S01H4_09606</name>
</gene>
<sequence>MIIRERAIKYGDNIDTDVIIPARYLNTTDEKELAWHCFEGLDKDFKEKVKERKIIVAGHNFGCFLLLLP</sequence>